<dbReference type="EMBL" id="KQ241989">
    <property type="protein sequence ID" value="KNC81839.1"/>
    <property type="molecule type" value="Genomic_DNA"/>
</dbReference>
<keyword evidence="3" id="KW-1185">Reference proteome</keyword>
<evidence type="ECO:0000313" key="3">
    <source>
        <dbReference type="Proteomes" id="UP000054560"/>
    </source>
</evidence>
<feature type="region of interest" description="Disordered" evidence="1">
    <location>
        <begin position="60"/>
        <end position="101"/>
    </location>
</feature>
<reference evidence="2 3" key="1">
    <citation type="submission" date="2011-02" db="EMBL/GenBank/DDBJ databases">
        <title>The Genome Sequence of Sphaeroforma arctica JP610.</title>
        <authorList>
            <consortium name="The Broad Institute Genome Sequencing Platform"/>
            <person name="Russ C."/>
            <person name="Cuomo C."/>
            <person name="Young S.K."/>
            <person name="Zeng Q."/>
            <person name="Gargeya S."/>
            <person name="Alvarado L."/>
            <person name="Berlin A."/>
            <person name="Chapman S.B."/>
            <person name="Chen Z."/>
            <person name="Freedman E."/>
            <person name="Gellesch M."/>
            <person name="Goldberg J."/>
            <person name="Griggs A."/>
            <person name="Gujja S."/>
            <person name="Heilman E."/>
            <person name="Heiman D."/>
            <person name="Howarth C."/>
            <person name="Mehta T."/>
            <person name="Neiman D."/>
            <person name="Pearson M."/>
            <person name="Roberts A."/>
            <person name="Saif S."/>
            <person name="Shea T."/>
            <person name="Shenoy N."/>
            <person name="Sisk P."/>
            <person name="Stolte C."/>
            <person name="Sykes S."/>
            <person name="White J."/>
            <person name="Yandava C."/>
            <person name="Burger G."/>
            <person name="Gray M.W."/>
            <person name="Holland P.W.H."/>
            <person name="King N."/>
            <person name="Lang F.B.F."/>
            <person name="Roger A.J."/>
            <person name="Ruiz-Trillo I."/>
            <person name="Haas B."/>
            <person name="Nusbaum C."/>
            <person name="Birren B."/>
        </authorList>
    </citation>
    <scope>NUCLEOTIDE SEQUENCE [LARGE SCALE GENOMIC DNA]</scope>
    <source>
        <strain evidence="2 3">JP610</strain>
    </source>
</reference>
<evidence type="ECO:0000313" key="2">
    <source>
        <dbReference type="EMBL" id="KNC81839.1"/>
    </source>
</evidence>
<organism evidence="2 3">
    <name type="scientific">Sphaeroforma arctica JP610</name>
    <dbReference type="NCBI Taxonomy" id="667725"/>
    <lineage>
        <taxon>Eukaryota</taxon>
        <taxon>Ichthyosporea</taxon>
        <taxon>Ichthyophonida</taxon>
        <taxon>Sphaeroforma</taxon>
    </lineage>
</organism>
<dbReference type="AlphaFoldDB" id="A0A0L0FYY3"/>
<sequence>MTLQKHEPEDPDGTGKALFAACETTEMVLVQPLNIKGWMFKSSANKYYREASRQNRLSMKIPCSTPTSSPMSVLTKSSSHTLPGSGTAWETGATSRPYPEPQISMLEDRDAQILDLKADASQTVTLDLSEALSEHV</sequence>
<dbReference type="GeneID" id="25906363"/>
<evidence type="ECO:0000256" key="1">
    <source>
        <dbReference type="SAM" id="MobiDB-lite"/>
    </source>
</evidence>
<dbReference type="Proteomes" id="UP000054560">
    <property type="component" value="Unassembled WGS sequence"/>
</dbReference>
<dbReference type="RefSeq" id="XP_014155741.1">
    <property type="nucleotide sequence ID" value="XM_014300266.1"/>
</dbReference>
<accession>A0A0L0FYY3</accession>
<name>A0A0L0FYY3_9EUKA</name>
<feature type="compositionally biased region" description="Polar residues" evidence="1">
    <location>
        <begin position="64"/>
        <end position="84"/>
    </location>
</feature>
<gene>
    <name evidence="2" type="ORF">SARC_05859</name>
</gene>
<proteinExistence type="predicted"/>
<protein>
    <submittedName>
        <fullName evidence="2">Uncharacterized protein</fullName>
    </submittedName>
</protein>